<name>A0A7S4AII5_9STRA</name>
<organism evidence="2">
    <name type="scientific">Pseudo-nitzschia australis</name>
    <dbReference type="NCBI Taxonomy" id="44445"/>
    <lineage>
        <taxon>Eukaryota</taxon>
        <taxon>Sar</taxon>
        <taxon>Stramenopiles</taxon>
        <taxon>Ochrophyta</taxon>
        <taxon>Bacillariophyta</taxon>
        <taxon>Bacillariophyceae</taxon>
        <taxon>Bacillariophycidae</taxon>
        <taxon>Bacillariales</taxon>
        <taxon>Bacillariaceae</taxon>
        <taxon>Pseudo-nitzschia</taxon>
    </lineage>
</organism>
<feature type="compositionally biased region" description="Low complexity" evidence="1">
    <location>
        <begin position="1115"/>
        <end position="1139"/>
    </location>
</feature>
<feature type="compositionally biased region" description="Polar residues" evidence="1">
    <location>
        <begin position="1151"/>
        <end position="1166"/>
    </location>
</feature>
<feature type="compositionally biased region" description="Low complexity" evidence="1">
    <location>
        <begin position="860"/>
        <end position="874"/>
    </location>
</feature>
<feature type="region of interest" description="Disordered" evidence="1">
    <location>
        <begin position="293"/>
        <end position="324"/>
    </location>
</feature>
<feature type="region of interest" description="Disordered" evidence="1">
    <location>
        <begin position="1"/>
        <end position="24"/>
    </location>
</feature>
<feature type="region of interest" description="Disordered" evidence="1">
    <location>
        <begin position="166"/>
        <end position="186"/>
    </location>
</feature>
<feature type="compositionally biased region" description="Low complexity" evidence="1">
    <location>
        <begin position="1053"/>
        <end position="1063"/>
    </location>
</feature>
<feature type="compositionally biased region" description="Polar residues" evidence="1">
    <location>
        <begin position="910"/>
        <end position="930"/>
    </location>
</feature>
<feature type="compositionally biased region" description="Polar residues" evidence="1">
    <location>
        <begin position="70"/>
        <end position="110"/>
    </location>
</feature>
<feature type="compositionally biased region" description="Pro residues" evidence="1">
    <location>
        <begin position="987"/>
        <end position="1002"/>
    </location>
</feature>
<feature type="compositionally biased region" description="Polar residues" evidence="1">
    <location>
        <begin position="820"/>
        <end position="839"/>
    </location>
</feature>
<feature type="compositionally biased region" description="Polar residues" evidence="1">
    <location>
        <begin position="117"/>
        <end position="127"/>
    </location>
</feature>
<evidence type="ECO:0008006" key="3">
    <source>
        <dbReference type="Google" id="ProtNLM"/>
    </source>
</evidence>
<evidence type="ECO:0000313" key="2">
    <source>
        <dbReference type="EMBL" id="CAE0716314.1"/>
    </source>
</evidence>
<feature type="region of interest" description="Disordered" evidence="1">
    <location>
        <begin position="687"/>
        <end position="1236"/>
    </location>
</feature>
<feature type="region of interest" description="Disordered" evidence="1">
    <location>
        <begin position="36"/>
        <end position="145"/>
    </location>
</feature>
<proteinExistence type="predicted"/>
<gene>
    <name evidence="2" type="ORF">PAUS00366_LOCUS9066</name>
</gene>
<feature type="compositionally biased region" description="Low complexity" evidence="1">
    <location>
        <begin position="734"/>
        <end position="748"/>
    </location>
</feature>
<feature type="compositionally biased region" description="Acidic residues" evidence="1">
    <location>
        <begin position="359"/>
        <end position="371"/>
    </location>
</feature>
<accession>A0A7S4AII5</accession>
<reference evidence="2" key="1">
    <citation type="submission" date="2021-01" db="EMBL/GenBank/DDBJ databases">
        <authorList>
            <person name="Corre E."/>
            <person name="Pelletier E."/>
            <person name="Niang G."/>
            <person name="Scheremetjew M."/>
            <person name="Finn R."/>
            <person name="Kale V."/>
            <person name="Holt S."/>
            <person name="Cochrane G."/>
            <person name="Meng A."/>
            <person name="Brown T."/>
            <person name="Cohen L."/>
        </authorList>
    </citation>
    <scope>NUCLEOTIDE SEQUENCE</scope>
    <source>
        <strain evidence="2">10249 10 AB</strain>
    </source>
</reference>
<feature type="compositionally biased region" description="Basic residues" evidence="1">
    <location>
        <begin position="1223"/>
        <end position="1236"/>
    </location>
</feature>
<feature type="compositionally biased region" description="Low complexity" evidence="1">
    <location>
        <begin position="961"/>
        <end position="986"/>
    </location>
</feature>
<feature type="compositionally biased region" description="Polar residues" evidence="1">
    <location>
        <begin position="779"/>
        <end position="794"/>
    </location>
</feature>
<feature type="compositionally biased region" description="Low complexity" evidence="1">
    <location>
        <begin position="128"/>
        <end position="142"/>
    </location>
</feature>
<feature type="region of interest" description="Disordered" evidence="1">
    <location>
        <begin position="602"/>
        <end position="638"/>
    </location>
</feature>
<feature type="compositionally biased region" description="Low complexity" evidence="1">
    <location>
        <begin position="840"/>
        <end position="853"/>
    </location>
</feature>
<feature type="region of interest" description="Disordered" evidence="1">
    <location>
        <begin position="351"/>
        <end position="419"/>
    </location>
</feature>
<feature type="compositionally biased region" description="Polar residues" evidence="1">
    <location>
        <begin position="1"/>
        <end position="12"/>
    </location>
</feature>
<evidence type="ECO:0000256" key="1">
    <source>
        <dbReference type="SAM" id="MobiDB-lite"/>
    </source>
</evidence>
<feature type="compositionally biased region" description="Polar residues" evidence="1">
    <location>
        <begin position="38"/>
        <end position="59"/>
    </location>
</feature>
<protein>
    <recommendedName>
        <fullName evidence="3">RanBP2-type domain-containing protein</fullName>
    </recommendedName>
</protein>
<feature type="compositionally biased region" description="Pro residues" evidence="1">
    <location>
        <begin position="1037"/>
        <end position="1052"/>
    </location>
</feature>
<feature type="compositionally biased region" description="Low complexity" evidence="1">
    <location>
        <begin position="760"/>
        <end position="778"/>
    </location>
</feature>
<feature type="compositionally biased region" description="Low complexity" evidence="1">
    <location>
        <begin position="1213"/>
        <end position="1222"/>
    </location>
</feature>
<feature type="compositionally biased region" description="Low complexity" evidence="1">
    <location>
        <begin position="687"/>
        <end position="725"/>
    </location>
</feature>
<feature type="compositionally biased region" description="Low complexity" evidence="1">
    <location>
        <begin position="1024"/>
        <end position="1036"/>
    </location>
</feature>
<sequence>MPSTPDNSSTDPKTPPKTAGWGLGLFGSSWLSGKKTSRVYSSTNSTGSKSQQIGTSTRVFPSPRPFQNLEGFNNVQSPDQVTFATPTTGSVDNPSARVTTNQQQSHQQRAATPYVSGRQTQTTSDMPSTESSATASAASTKSPWKGSHAAIAKGIQFSVGDLHARNNTTRSNRRGSYGRPGNFSMSTTTRIAPVAQPQRRRGFNPSRLLTINRRRNNRSTDKAEINRLLSNARASFVASNQKIEADNNFRTTISRIRPGRRLLPVGQQGVTGRLAQQPASGAADNLFVTNGKRAMERDGDGDDDESGTEGASRKKRRVNFGSEEKNLTTPIESLVVRATKRKATPYKKASVVKFGNNEGDTEDGNGDDEDMPPPSSNSSKRELLKVKRPNSSKKSSEDVPKSAEDFPIMPKSSEDFPIMPDKNQIVGGDYSTWSTAAEPKYSGSPAMAHTGIVSAYWAGAVGPPTSGITSSIPTPFPPPQFKQEPLFVGKKKDRTCHYEEEEYSEQETKRVNLGKWKCPSCGYKNNSDESACQNMIFDVKLNKDRKCSVRRATEVSSEGWGNLFSGYAHLNNPETMIKCHNCGVSNPKDRDTCMACEAKLGGESSSNKNDTTTNKPEPISKKGTSFGGAAGATTSTGGATSSTGFMFGAPASSVASSKTTTGGFKFAAVPTQSTTSTTTNTGGFQFGAAPAPGPSASSATPTTKAGGFKFSSTPAPTPSTSSAATKTGGFQFGSMPAPAPVSASSSPPTGVTSKVAFTFGSSSAKAPADSSSKPDSGAISTTAPKFSFGASKNITRIPEQESPKIPVKEPIQKRKKDGETSATQGSDNQQSAPGFSFGNSSAVSSTTVPATTSGFSFGNTSVPASVAPTTPAATGFSFGSNTSAPVLPLGSVATEGNDDASSKKKRRSVDGSTATSSSQPAFSFGSNTGSEAPAAPIPLNNSTPAPAPSAPVPAFTFGKVSTDSSSQVNSSTTAPASISAPSFGSAPAPPPSFGSTQAPPPSFGSAPAPTPSFGSTPAPTPSFGSTPAPTPSFGSTPAPPPSFGSTPAPPPSFGSTPAPTPSFGSTPAPAAPFSFGSTPATAPAAPAFGSNAPAPVLFGSTPAPAPSSGFGSAQAPATFGSTPAAAPAPFGTPAPMGFGSSAPAPFGSTPAAPTQSFGNNATTFGSPQPLAGAPTPMAFGGTPAPTQNATPGGFGSGFGQHAPQQQDGGFSLGSSGAAPRGSARGRRRVVRARRPR</sequence>
<dbReference type="EMBL" id="HBIX01012096">
    <property type="protein sequence ID" value="CAE0716314.1"/>
    <property type="molecule type" value="Transcribed_RNA"/>
</dbReference>
<feature type="compositionally biased region" description="Basic and acidic residues" evidence="1">
    <location>
        <begin position="394"/>
        <end position="404"/>
    </location>
</feature>
<feature type="compositionally biased region" description="Polar residues" evidence="1">
    <location>
        <begin position="603"/>
        <end position="615"/>
    </location>
</feature>
<feature type="compositionally biased region" description="Basic and acidic residues" evidence="1">
    <location>
        <begin position="798"/>
        <end position="819"/>
    </location>
</feature>
<feature type="compositionally biased region" description="Low complexity" evidence="1">
    <location>
        <begin position="1075"/>
        <end position="1095"/>
    </location>
</feature>
<dbReference type="AlphaFoldDB" id="A0A7S4AII5"/>